<organism evidence="3 4">
    <name type="scientific">Schleiferilactobacillus harbinensis DSM 16991</name>
    <dbReference type="NCBI Taxonomy" id="1122147"/>
    <lineage>
        <taxon>Bacteria</taxon>
        <taxon>Bacillati</taxon>
        <taxon>Bacillota</taxon>
        <taxon>Bacilli</taxon>
        <taxon>Lactobacillales</taxon>
        <taxon>Lactobacillaceae</taxon>
        <taxon>Schleiferilactobacillus</taxon>
    </lineage>
</organism>
<dbReference type="SUPFAM" id="SSF48230">
    <property type="entry name" value="Chondroitin AC/alginate lyase"/>
    <property type="match status" value="1"/>
</dbReference>
<sequence length="571" mass="63503">MLTIKGLHNPLTGAIHQQAIEERKRPLPELTLADFLAFKRTGDRAAYEQAYFARRRRLSVFGTAWLLDPTEDNSAALADILWSVCQEPTWALPAHFFKADGDGLKAPGAFASFLDLFAAETGQTVAYLLAAAQDHLPPELTAWVRYELQRRIFTPFLTQDWQWLYRHNNWAAVCSGSIGMAALSYYSGQSPELAKILAKVSVGMQNFLAGFGPDGASEEGIDYWAYGFGYYIYFAAQLARQTGDNHYLSAPKVKLIARFPYAASLFPRYYVKFGDTPTRTPDLPSGLLSYCTRHLGAPLPAPIHYSALDKNGRFAVLLHNLAWTDETLPTTPLAAETTLATVSWRLSRRKDWALASKAGNNGVSHNHNDIGSWELLTSTMPVVTELGSGEYTRDYFDDHKRYQLLEPRSLGHSVPLINGHEQIAGVGARGTLQTPAADETIIDYAAAYPSAARVVSLTRTFLTRTNMILITDTTEFTTAENSFSEVLILPTMPLRIPGQDNCWQLAADWQLQVSAGGQSVVEKLTTQDHLGQSYHVFRLRITYQFGKTGRVMLQLSLPQTSAQRHEEDNNA</sequence>
<evidence type="ECO:0000313" key="3">
    <source>
        <dbReference type="EMBL" id="KRM28041.1"/>
    </source>
</evidence>
<dbReference type="InterPro" id="IPR012480">
    <property type="entry name" value="Hepar_II_III_C"/>
</dbReference>
<dbReference type="RefSeq" id="WP_051225311.1">
    <property type="nucleotide sequence ID" value="NZ_AUEH01000026.1"/>
</dbReference>
<feature type="domain" description="Heparinase II/III-like C-terminal" evidence="2">
    <location>
        <begin position="348"/>
        <end position="520"/>
    </location>
</feature>
<evidence type="ECO:0000256" key="1">
    <source>
        <dbReference type="ARBA" id="ARBA00004196"/>
    </source>
</evidence>
<dbReference type="Gene3D" id="1.50.10.100">
    <property type="entry name" value="Chondroitin AC/alginate lyase"/>
    <property type="match status" value="1"/>
</dbReference>
<dbReference type="PATRIC" id="fig|1122147.4.peg.2204"/>
<gene>
    <name evidence="3" type="ORF">FC91_GL002131</name>
</gene>
<evidence type="ECO:0000313" key="4">
    <source>
        <dbReference type="Proteomes" id="UP000050949"/>
    </source>
</evidence>
<protein>
    <recommendedName>
        <fullName evidence="2">Heparinase II/III-like C-terminal domain-containing protein</fullName>
    </recommendedName>
</protein>
<dbReference type="GO" id="GO:0030313">
    <property type="term" value="C:cell envelope"/>
    <property type="evidence" value="ECO:0007669"/>
    <property type="project" value="UniProtKB-SubCell"/>
</dbReference>
<dbReference type="InterPro" id="IPR008929">
    <property type="entry name" value="Chondroitin_lyas"/>
</dbReference>
<proteinExistence type="predicted"/>
<dbReference type="Proteomes" id="UP000050949">
    <property type="component" value="Unassembled WGS sequence"/>
</dbReference>
<dbReference type="eggNOG" id="COG4225">
    <property type="taxonomic scope" value="Bacteria"/>
</dbReference>
<dbReference type="GO" id="GO:0016829">
    <property type="term" value="F:lyase activity"/>
    <property type="evidence" value="ECO:0007669"/>
    <property type="project" value="InterPro"/>
</dbReference>
<dbReference type="Gene3D" id="2.70.98.70">
    <property type="match status" value="1"/>
</dbReference>
<dbReference type="Pfam" id="PF07940">
    <property type="entry name" value="Hepar_II_III_C"/>
    <property type="match status" value="1"/>
</dbReference>
<evidence type="ECO:0000259" key="2">
    <source>
        <dbReference type="Pfam" id="PF07940"/>
    </source>
</evidence>
<dbReference type="OrthoDB" id="9793856at2"/>
<comment type="caution">
    <text evidence="3">The sequence shown here is derived from an EMBL/GenBank/DDBJ whole genome shotgun (WGS) entry which is preliminary data.</text>
</comment>
<dbReference type="AlphaFoldDB" id="A0A0R1XJL1"/>
<dbReference type="EMBL" id="AZFW01000037">
    <property type="protein sequence ID" value="KRM28041.1"/>
    <property type="molecule type" value="Genomic_DNA"/>
</dbReference>
<comment type="subcellular location">
    <subcellularLocation>
        <location evidence="1">Cell envelope</location>
    </subcellularLocation>
</comment>
<name>A0A0R1XJL1_9LACO</name>
<reference evidence="3 4" key="1">
    <citation type="journal article" date="2015" name="Genome Announc.">
        <title>Expanding the biotechnology potential of lactobacilli through comparative genomics of 213 strains and associated genera.</title>
        <authorList>
            <person name="Sun Z."/>
            <person name="Harris H.M."/>
            <person name="McCann A."/>
            <person name="Guo C."/>
            <person name="Argimon S."/>
            <person name="Zhang W."/>
            <person name="Yang X."/>
            <person name="Jeffery I.B."/>
            <person name="Cooney J.C."/>
            <person name="Kagawa T.F."/>
            <person name="Liu W."/>
            <person name="Song Y."/>
            <person name="Salvetti E."/>
            <person name="Wrobel A."/>
            <person name="Rasinkangas P."/>
            <person name="Parkhill J."/>
            <person name="Rea M.C."/>
            <person name="O'Sullivan O."/>
            <person name="Ritari J."/>
            <person name="Douillard F.P."/>
            <person name="Paul Ross R."/>
            <person name="Yang R."/>
            <person name="Briner A.E."/>
            <person name="Felis G.E."/>
            <person name="de Vos W.M."/>
            <person name="Barrangou R."/>
            <person name="Klaenhammer T.R."/>
            <person name="Caufield P.W."/>
            <person name="Cui Y."/>
            <person name="Zhang H."/>
            <person name="O'Toole P.W."/>
        </authorList>
    </citation>
    <scope>NUCLEOTIDE SEQUENCE [LARGE SCALE GENOMIC DNA]</scope>
    <source>
        <strain evidence="3 4">DSM 16991</strain>
    </source>
</reference>
<accession>A0A0R1XJL1</accession>